<organism evidence="1 2">
    <name type="scientific">Sphenostylis stenocarpa</name>
    <dbReference type="NCBI Taxonomy" id="92480"/>
    <lineage>
        <taxon>Eukaryota</taxon>
        <taxon>Viridiplantae</taxon>
        <taxon>Streptophyta</taxon>
        <taxon>Embryophyta</taxon>
        <taxon>Tracheophyta</taxon>
        <taxon>Spermatophyta</taxon>
        <taxon>Magnoliopsida</taxon>
        <taxon>eudicotyledons</taxon>
        <taxon>Gunneridae</taxon>
        <taxon>Pentapetalae</taxon>
        <taxon>rosids</taxon>
        <taxon>fabids</taxon>
        <taxon>Fabales</taxon>
        <taxon>Fabaceae</taxon>
        <taxon>Papilionoideae</taxon>
        <taxon>50 kb inversion clade</taxon>
        <taxon>NPAAA clade</taxon>
        <taxon>indigoferoid/millettioid clade</taxon>
        <taxon>Phaseoleae</taxon>
        <taxon>Sphenostylis</taxon>
    </lineage>
</organism>
<gene>
    <name evidence="1" type="ORF">AYBTSS11_LOCUS23755</name>
</gene>
<evidence type="ECO:0000313" key="1">
    <source>
        <dbReference type="EMBL" id="CAJ1971752.1"/>
    </source>
</evidence>
<dbReference type="AlphaFoldDB" id="A0AA86VKJ6"/>
<protein>
    <submittedName>
        <fullName evidence="1">Uncharacterized protein</fullName>
    </submittedName>
</protein>
<accession>A0AA86VKJ6</accession>
<dbReference type="Proteomes" id="UP001189624">
    <property type="component" value="Chromosome 8"/>
</dbReference>
<dbReference type="EMBL" id="OY731405">
    <property type="protein sequence ID" value="CAJ1971752.1"/>
    <property type="molecule type" value="Genomic_DNA"/>
</dbReference>
<evidence type="ECO:0000313" key="2">
    <source>
        <dbReference type="Proteomes" id="UP001189624"/>
    </source>
</evidence>
<reference evidence="1" key="1">
    <citation type="submission" date="2023-10" db="EMBL/GenBank/DDBJ databases">
        <authorList>
            <person name="Domelevo Entfellner J.-B."/>
        </authorList>
    </citation>
    <scope>NUCLEOTIDE SEQUENCE</scope>
</reference>
<dbReference type="Gramene" id="rna-AYBTSS11_LOCUS23755">
    <property type="protein sequence ID" value="CAJ1971752.1"/>
    <property type="gene ID" value="gene-AYBTSS11_LOCUS23755"/>
</dbReference>
<name>A0AA86VKJ6_9FABA</name>
<sequence length="92" mass="10388">MKKLTIKAFDKFGAVLLPFISLALRFAHSASWLVPSQRLEVAGAVRQTSWNGMSGPIPGHCLENQKRKSDRRPYLVSIHGYFRGVYSQLKNN</sequence>
<proteinExistence type="predicted"/>
<keyword evidence="2" id="KW-1185">Reference proteome</keyword>